<comment type="similarity">
    <text evidence="2">Belongs to the membrane fusion protein (MFP) (TC 8.A.1) family.</text>
</comment>
<dbReference type="HOGENOM" id="CLU_023976_8_0_7"/>
<keyword evidence="15" id="KW-1185">Reference proteome</keyword>
<dbReference type="eggNOG" id="COG0845">
    <property type="taxonomic scope" value="Bacteria"/>
</dbReference>
<dbReference type="AlphaFoldDB" id="M1PF05"/>
<evidence type="ECO:0000313" key="15">
    <source>
        <dbReference type="Proteomes" id="UP000011721"/>
    </source>
</evidence>
<reference evidence="15" key="1">
    <citation type="journal article" date="2013" name="Stand. Genomic Sci.">
        <title>Complete genome sequence of Desulfocapsa sulfexigens, a marine deltaproteobacterium specialized in disproportionating inorganic sulfur compounds.</title>
        <authorList>
            <person name="Finster K.W."/>
            <person name="Kjeldsen K.U."/>
            <person name="Kube M."/>
            <person name="Reinhardt R."/>
            <person name="Mussmann M."/>
            <person name="Amann R."/>
            <person name="Schreiber L."/>
        </authorList>
    </citation>
    <scope>NUCLEOTIDE SEQUENCE [LARGE SCALE GENOMIC DNA]</scope>
    <source>
        <strain evidence="15">DSM 10523 / SB164P1</strain>
    </source>
</reference>
<dbReference type="InterPro" id="IPR006144">
    <property type="entry name" value="Secretion_HlyD_CS"/>
</dbReference>
<feature type="domain" description="AprE-like long alpha-helical hairpin" evidence="12">
    <location>
        <begin position="136"/>
        <end position="314"/>
    </location>
</feature>
<evidence type="ECO:0000256" key="2">
    <source>
        <dbReference type="ARBA" id="ARBA00009477"/>
    </source>
</evidence>
<dbReference type="Gene3D" id="2.40.50.100">
    <property type="match status" value="1"/>
</dbReference>
<dbReference type="Gene3D" id="2.40.30.170">
    <property type="match status" value="1"/>
</dbReference>
<evidence type="ECO:0000259" key="12">
    <source>
        <dbReference type="Pfam" id="PF25994"/>
    </source>
</evidence>
<accession>M1PF05</accession>
<dbReference type="NCBIfam" id="TIGR01843">
    <property type="entry name" value="type_I_hlyD"/>
    <property type="match status" value="1"/>
</dbReference>
<evidence type="ECO:0000256" key="1">
    <source>
        <dbReference type="ARBA" id="ARBA00004377"/>
    </source>
</evidence>
<evidence type="ECO:0000313" key="14">
    <source>
        <dbReference type="EMBL" id="AGF78285.1"/>
    </source>
</evidence>
<dbReference type="OrthoDB" id="9810980at2"/>
<dbReference type="InterPro" id="IPR058982">
    <property type="entry name" value="Beta-barrel_AprE"/>
</dbReference>
<evidence type="ECO:0000256" key="3">
    <source>
        <dbReference type="ARBA" id="ARBA00022448"/>
    </source>
</evidence>
<dbReference type="PANTHER" id="PTHR30386:SF26">
    <property type="entry name" value="TRANSPORT PROTEIN COMB"/>
    <property type="match status" value="1"/>
</dbReference>
<evidence type="ECO:0000256" key="4">
    <source>
        <dbReference type="ARBA" id="ARBA00022475"/>
    </source>
</evidence>
<keyword evidence="8 11" id="KW-0472">Membrane</keyword>
<dbReference type="InterPro" id="IPR058781">
    <property type="entry name" value="HH_AprE-like"/>
</dbReference>
<dbReference type="SUPFAM" id="SSF111369">
    <property type="entry name" value="HlyD-like secretion proteins"/>
    <property type="match status" value="1"/>
</dbReference>
<dbReference type="EMBL" id="CP003985">
    <property type="protein sequence ID" value="AGF78285.1"/>
    <property type="molecule type" value="Genomic_DNA"/>
</dbReference>
<evidence type="ECO:0000256" key="9">
    <source>
        <dbReference type="SAM" id="Coils"/>
    </source>
</evidence>
<evidence type="ECO:0000259" key="13">
    <source>
        <dbReference type="Pfam" id="PF26002"/>
    </source>
</evidence>
<keyword evidence="6 11" id="KW-0812">Transmembrane</keyword>
<feature type="transmembrane region" description="Helical" evidence="11">
    <location>
        <begin position="55"/>
        <end position="76"/>
    </location>
</feature>
<dbReference type="GO" id="GO:0005886">
    <property type="term" value="C:plasma membrane"/>
    <property type="evidence" value="ECO:0007669"/>
    <property type="project" value="UniProtKB-SubCell"/>
</dbReference>
<evidence type="ECO:0000256" key="6">
    <source>
        <dbReference type="ARBA" id="ARBA00022692"/>
    </source>
</evidence>
<keyword evidence="9" id="KW-0175">Coiled coil</keyword>
<feature type="region of interest" description="Disordered" evidence="10">
    <location>
        <begin position="1"/>
        <end position="22"/>
    </location>
</feature>
<dbReference type="STRING" id="1167006.UWK_01727"/>
<keyword evidence="5" id="KW-0997">Cell inner membrane</keyword>
<dbReference type="Pfam" id="PF26002">
    <property type="entry name" value="Beta-barrel_AprE"/>
    <property type="match status" value="1"/>
</dbReference>
<organism evidence="14 15">
    <name type="scientific">Desulfocapsa sulfexigens (strain DSM 10523 / SB164P1)</name>
    <dbReference type="NCBI Taxonomy" id="1167006"/>
    <lineage>
        <taxon>Bacteria</taxon>
        <taxon>Pseudomonadati</taxon>
        <taxon>Thermodesulfobacteriota</taxon>
        <taxon>Desulfobulbia</taxon>
        <taxon>Desulfobulbales</taxon>
        <taxon>Desulfocapsaceae</taxon>
        <taxon>Desulfocapsa</taxon>
    </lineage>
</organism>
<comment type="subcellular location">
    <subcellularLocation>
        <location evidence="1">Cell inner membrane</location>
        <topology evidence="1">Single-pass membrane protein</topology>
    </subcellularLocation>
</comment>
<dbReference type="KEGG" id="dsf:UWK_01727"/>
<dbReference type="PANTHER" id="PTHR30386">
    <property type="entry name" value="MEMBRANE FUSION SUBUNIT OF EMRAB-TOLC MULTIDRUG EFFLUX PUMP"/>
    <property type="match status" value="1"/>
</dbReference>
<evidence type="ECO:0000256" key="5">
    <source>
        <dbReference type="ARBA" id="ARBA00022519"/>
    </source>
</evidence>
<dbReference type="PROSITE" id="PS00543">
    <property type="entry name" value="HLYD_FAMILY"/>
    <property type="match status" value="1"/>
</dbReference>
<evidence type="ECO:0000256" key="7">
    <source>
        <dbReference type="ARBA" id="ARBA00022989"/>
    </source>
</evidence>
<dbReference type="Proteomes" id="UP000011721">
    <property type="component" value="Chromosome"/>
</dbReference>
<dbReference type="PRINTS" id="PR01490">
    <property type="entry name" value="RTXTOXIND"/>
</dbReference>
<evidence type="ECO:0000256" key="11">
    <source>
        <dbReference type="SAM" id="Phobius"/>
    </source>
</evidence>
<evidence type="ECO:0000256" key="8">
    <source>
        <dbReference type="ARBA" id="ARBA00023136"/>
    </source>
</evidence>
<name>M1PF05_DESSD</name>
<proteinExistence type="inferred from homology"/>
<gene>
    <name evidence="14" type="ordered locus">UWK_01727</name>
</gene>
<protein>
    <submittedName>
        <fullName evidence="14">Type I secretion membrane fusion protein, HlyD family</fullName>
    </submittedName>
</protein>
<dbReference type="InterPro" id="IPR050739">
    <property type="entry name" value="MFP"/>
</dbReference>
<feature type="coiled-coil region" evidence="9">
    <location>
        <begin position="179"/>
        <end position="227"/>
    </location>
</feature>
<keyword evidence="3" id="KW-0813">Transport</keyword>
<sequence length="469" mass="52460">MKENSEISKNLKTSHGRTPRSVEKQKKGFFFQQQNSDVDLITDIRMSLLAQSPRGGSIILWIIVIVFFCAVAWAYVAEVEEVTRASGRVVPARQLQIVQNLEGGILSEILVNVGDVVKQGQLLLRIDEKRFSGPYRESRFNYLALKAQVARLQSETYSTPFVLPEEVMAENPEVGNREKELFESRKKELAQTLGVLEEQSRQREQEIVELEAKIAELSRTRYLLKKEINMTQPLVKGGAVSEVEFLRLQRQDSEMQGDIMASQLALPRAKSRLLEAQKGITEAKLRFSNNAKKELNDAYAKLEGLSATTVALADRLDRTAVVSPVRGIVNQIFINTVGGVIQPGMNLIEIVPLEDTLLVEAKIKPSDIAFLSPNLKATVKFTAYDFTLYGGLEAKVEHISADSIVDKQGNSYYLVNVRTTKNYLGTKNAPLPIIPGMVASVDILTGKKRVLTYLMRPILRAQSLALRER</sequence>
<dbReference type="InterPro" id="IPR010129">
    <property type="entry name" value="T1SS_HlyD"/>
</dbReference>
<keyword evidence="7 11" id="KW-1133">Transmembrane helix</keyword>
<evidence type="ECO:0000256" key="10">
    <source>
        <dbReference type="SAM" id="MobiDB-lite"/>
    </source>
</evidence>
<dbReference type="Pfam" id="PF25994">
    <property type="entry name" value="HH_AprE"/>
    <property type="match status" value="1"/>
</dbReference>
<dbReference type="PATRIC" id="fig|1167006.5.peg.1906"/>
<keyword evidence="4" id="KW-1003">Cell membrane</keyword>
<dbReference type="GO" id="GO:0009306">
    <property type="term" value="P:protein secretion"/>
    <property type="evidence" value="ECO:0007669"/>
    <property type="project" value="InterPro"/>
</dbReference>
<feature type="domain" description="AprE-like beta-barrel" evidence="13">
    <location>
        <begin position="357"/>
        <end position="446"/>
    </location>
</feature>